<dbReference type="AlphaFoldDB" id="A0A4C1SCS3"/>
<dbReference type="EMBL" id="BGZK01003224">
    <property type="protein sequence ID" value="GBO98880.1"/>
    <property type="molecule type" value="Genomic_DNA"/>
</dbReference>
<sequence>MISNISSGCIYDTSVDKFDRLNFDDDITAHGWAGHLERVDDTSVVKTISDWTPLHKRPKRRPRQRWKDCVDEELRNVCRKTFWKKEAKDKVKWKEIVEVANTRTGSLPRRRKEEELCLYNEIFYFNSPTIV</sequence>
<accession>A0A4C1SCS3</accession>
<keyword evidence="2" id="KW-1185">Reference proteome</keyword>
<dbReference type="Proteomes" id="UP000299102">
    <property type="component" value="Unassembled WGS sequence"/>
</dbReference>
<protein>
    <submittedName>
        <fullName evidence="1">Uncharacterized protein</fullName>
    </submittedName>
</protein>
<proteinExistence type="predicted"/>
<name>A0A4C1SCS3_EUMVA</name>
<organism evidence="1 2">
    <name type="scientific">Eumeta variegata</name>
    <name type="common">Bagworm moth</name>
    <name type="synonym">Eumeta japonica</name>
    <dbReference type="NCBI Taxonomy" id="151549"/>
    <lineage>
        <taxon>Eukaryota</taxon>
        <taxon>Metazoa</taxon>
        <taxon>Ecdysozoa</taxon>
        <taxon>Arthropoda</taxon>
        <taxon>Hexapoda</taxon>
        <taxon>Insecta</taxon>
        <taxon>Pterygota</taxon>
        <taxon>Neoptera</taxon>
        <taxon>Endopterygota</taxon>
        <taxon>Lepidoptera</taxon>
        <taxon>Glossata</taxon>
        <taxon>Ditrysia</taxon>
        <taxon>Tineoidea</taxon>
        <taxon>Psychidae</taxon>
        <taxon>Oiketicinae</taxon>
        <taxon>Eumeta</taxon>
    </lineage>
</organism>
<gene>
    <name evidence="1" type="ORF">EVAR_21815_1</name>
</gene>
<reference evidence="1 2" key="1">
    <citation type="journal article" date="2019" name="Commun. Biol.">
        <title>The bagworm genome reveals a unique fibroin gene that provides high tensile strength.</title>
        <authorList>
            <person name="Kono N."/>
            <person name="Nakamura H."/>
            <person name="Ohtoshi R."/>
            <person name="Tomita M."/>
            <person name="Numata K."/>
            <person name="Arakawa K."/>
        </authorList>
    </citation>
    <scope>NUCLEOTIDE SEQUENCE [LARGE SCALE GENOMIC DNA]</scope>
</reference>
<evidence type="ECO:0000313" key="2">
    <source>
        <dbReference type="Proteomes" id="UP000299102"/>
    </source>
</evidence>
<evidence type="ECO:0000313" key="1">
    <source>
        <dbReference type="EMBL" id="GBO98880.1"/>
    </source>
</evidence>
<comment type="caution">
    <text evidence="1">The sequence shown here is derived from an EMBL/GenBank/DDBJ whole genome shotgun (WGS) entry which is preliminary data.</text>
</comment>